<dbReference type="PRINTS" id="PR00455">
    <property type="entry name" value="HTHTETR"/>
</dbReference>
<dbReference type="EMBL" id="WOSW01000018">
    <property type="protein sequence ID" value="NHO32963.1"/>
    <property type="molecule type" value="Genomic_DNA"/>
</dbReference>
<evidence type="ECO:0000313" key="4">
    <source>
        <dbReference type="EMBL" id="NHO32963.1"/>
    </source>
</evidence>
<dbReference type="InterPro" id="IPR050109">
    <property type="entry name" value="HTH-type_TetR-like_transc_reg"/>
</dbReference>
<dbReference type="SUPFAM" id="SSF48498">
    <property type="entry name" value="Tetracyclin repressor-like, C-terminal domain"/>
    <property type="match status" value="1"/>
</dbReference>
<keyword evidence="1 2" id="KW-0238">DNA-binding</keyword>
<evidence type="ECO:0000259" key="3">
    <source>
        <dbReference type="PROSITE" id="PS50977"/>
    </source>
</evidence>
<dbReference type="Gene3D" id="1.10.357.10">
    <property type="entry name" value="Tetracycline Repressor, domain 2"/>
    <property type="match status" value="1"/>
</dbReference>
<dbReference type="Gene3D" id="1.10.10.60">
    <property type="entry name" value="Homeodomain-like"/>
    <property type="match status" value="1"/>
</dbReference>
<reference evidence="4 5" key="1">
    <citation type="journal article" date="2020" name="Int. J. Syst. Evol. Microbiol.">
        <title>Novel acetic acid bacteria from cider fermentations: Acetobacter conturbans sp. nov. and Acetobacter fallax sp. nov.</title>
        <authorList>
            <person name="Sombolestani A.S."/>
            <person name="Cleenwerck I."/>
            <person name="Cnockaert M."/>
            <person name="Borremans W."/>
            <person name="Wieme A.D."/>
            <person name="De Vuyst L."/>
            <person name="Vandamme P."/>
        </authorList>
    </citation>
    <scope>NUCLEOTIDE SEQUENCE [LARGE SCALE GENOMIC DNA]</scope>
    <source>
        <strain evidence="4 5">LMG 1637</strain>
    </source>
</reference>
<keyword evidence="5" id="KW-1185">Reference proteome</keyword>
<dbReference type="Pfam" id="PF00440">
    <property type="entry name" value="TetR_N"/>
    <property type="match status" value="1"/>
</dbReference>
<dbReference type="PANTHER" id="PTHR30328:SF54">
    <property type="entry name" value="HTH-TYPE TRANSCRIPTIONAL REPRESSOR SCO4008"/>
    <property type="match status" value="1"/>
</dbReference>
<evidence type="ECO:0000313" key="5">
    <source>
        <dbReference type="Proteomes" id="UP000615326"/>
    </source>
</evidence>
<dbReference type="PROSITE" id="PS50977">
    <property type="entry name" value="HTH_TETR_2"/>
    <property type="match status" value="1"/>
</dbReference>
<dbReference type="InterPro" id="IPR013573">
    <property type="entry name" value="Tscrpt_reg_YcdC_C"/>
</dbReference>
<dbReference type="RefSeq" id="WP_173577501.1">
    <property type="nucleotide sequence ID" value="NZ_WOSW01000018.1"/>
</dbReference>
<name>A0ABX0KB05_9PROT</name>
<organism evidence="4 5">
    <name type="scientific">Acetobacter fallax</name>
    <dbReference type="NCBI Taxonomy" id="1737473"/>
    <lineage>
        <taxon>Bacteria</taxon>
        <taxon>Pseudomonadati</taxon>
        <taxon>Pseudomonadota</taxon>
        <taxon>Alphaproteobacteria</taxon>
        <taxon>Acetobacterales</taxon>
        <taxon>Acetobacteraceae</taxon>
        <taxon>Acetobacter</taxon>
    </lineage>
</organism>
<dbReference type="InterPro" id="IPR036271">
    <property type="entry name" value="Tet_transcr_reg_TetR-rel_C_sf"/>
</dbReference>
<gene>
    <name evidence="4" type="ORF">GOB84_10425</name>
</gene>
<sequence>MKALKVSARPGLPRRNNIPQILNAAEKVFSARGLAGSRVDDIARACELPKANILYYFGTKEDLYRATLERLLMHWLDDADHWLSADHAPMDAVEGYVRSKMEFSRYRPEASRIFAYELLSGGEHVKKFLVGTLREHVTRRTEIFLHWQRQGLMAEVDPVHFLFSLWSLTQAYADMQVQMAVVLGTPRLKEKDFEAGVRTIMKLVSSVCLPGK</sequence>
<comment type="caution">
    <text evidence="4">The sequence shown here is derived from an EMBL/GenBank/DDBJ whole genome shotgun (WGS) entry which is preliminary data.</text>
</comment>
<dbReference type="Proteomes" id="UP000615326">
    <property type="component" value="Unassembled WGS sequence"/>
</dbReference>
<dbReference type="SUPFAM" id="SSF46689">
    <property type="entry name" value="Homeodomain-like"/>
    <property type="match status" value="1"/>
</dbReference>
<evidence type="ECO:0000256" key="1">
    <source>
        <dbReference type="ARBA" id="ARBA00023125"/>
    </source>
</evidence>
<dbReference type="Pfam" id="PF08362">
    <property type="entry name" value="TetR_C_3"/>
    <property type="match status" value="1"/>
</dbReference>
<feature type="DNA-binding region" description="H-T-H motif" evidence="2">
    <location>
        <begin position="38"/>
        <end position="57"/>
    </location>
</feature>
<protein>
    <submittedName>
        <fullName evidence="4">TetR family transcriptional regulator</fullName>
    </submittedName>
</protein>
<accession>A0ABX0KB05</accession>
<feature type="domain" description="HTH tetR-type" evidence="3">
    <location>
        <begin position="15"/>
        <end position="75"/>
    </location>
</feature>
<proteinExistence type="predicted"/>
<evidence type="ECO:0000256" key="2">
    <source>
        <dbReference type="PROSITE-ProRule" id="PRU00335"/>
    </source>
</evidence>
<dbReference type="InterPro" id="IPR001647">
    <property type="entry name" value="HTH_TetR"/>
</dbReference>
<dbReference type="InterPro" id="IPR009057">
    <property type="entry name" value="Homeodomain-like_sf"/>
</dbReference>
<dbReference type="PANTHER" id="PTHR30328">
    <property type="entry name" value="TRANSCRIPTIONAL REPRESSOR"/>
    <property type="match status" value="1"/>
</dbReference>